<gene>
    <name evidence="2" type="ORF">DPX16_17980</name>
</gene>
<reference evidence="2 3" key="1">
    <citation type="submission" date="2018-10" db="EMBL/GenBank/DDBJ databases">
        <title>Genome assembly for a Yunnan-Guizhou Plateau 3E fish, Anabarilius grahami (Regan), and its evolutionary and genetic applications.</title>
        <authorList>
            <person name="Jiang W."/>
        </authorList>
    </citation>
    <scope>NUCLEOTIDE SEQUENCE [LARGE SCALE GENOMIC DNA]</scope>
    <source>
        <strain evidence="2">AG-KIZ</strain>
        <tissue evidence="2">Muscle</tissue>
    </source>
</reference>
<proteinExistence type="predicted"/>
<evidence type="ECO:0000313" key="2">
    <source>
        <dbReference type="EMBL" id="ROJ33158.1"/>
    </source>
</evidence>
<sequence>MDLPAIQLLCLEQGDRPLDEHTRDFRQPPSPASSNCQFLSPASSGYALVRRHPACTFGSVWLRLPPSSAFVLSPTALPQSSGSRDSTSDAHHRGCTSVSSASSVVWALRHVSSTWVSISSGISIGYPQGGACYGWSLD</sequence>
<feature type="compositionally biased region" description="Polar residues" evidence="1">
    <location>
        <begin position="76"/>
        <end position="85"/>
    </location>
</feature>
<accession>A0A3N0XTS8</accession>
<dbReference type="Proteomes" id="UP000281406">
    <property type="component" value="Unassembled WGS sequence"/>
</dbReference>
<dbReference type="EMBL" id="RJVU01061675">
    <property type="protein sequence ID" value="ROJ33158.1"/>
    <property type="molecule type" value="Genomic_DNA"/>
</dbReference>
<comment type="caution">
    <text evidence="2">The sequence shown here is derived from an EMBL/GenBank/DDBJ whole genome shotgun (WGS) entry which is preliminary data.</text>
</comment>
<name>A0A3N0XTS8_ANAGA</name>
<keyword evidence="3" id="KW-1185">Reference proteome</keyword>
<evidence type="ECO:0000313" key="3">
    <source>
        <dbReference type="Proteomes" id="UP000281406"/>
    </source>
</evidence>
<organism evidence="2 3">
    <name type="scientific">Anabarilius grahami</name>
    <name type="common">Kanglang fish</name>
    <name type="synonym">Barilius grahami</name>
    <dbReference type="NCBI Taxonomy" id="495550"/>
    <lineage>
        <taxon>Eukaryota</taxon>
        <taxon>Metazoa</taxon>
        <taxon>Chordata</taxon>
        <taxon>Craniata</taxon>
        <taxon>Vertebrata</taxon>
        <taxon>Euteleostomi</taxon>
        <taxon>Actinopterygii</taxon>
        <taxon>Neopterygii</taxon>
        <taxon>Teleostei</taxon>
        <taxon>Ostariophysi</taxon>
        <taxon>Cypriniformes</taxon>
        <taxon>Xenocyprididae</taxon>
        <taxon>Xenocypridinae</taxon>
        <taxon>Xenocypridinae incertae sedis</taxon>
        <taxon>Anabarilius</taxon>
    </lineage>
</organism>
<evidence type="ECO:0000256" key="1">
    <source>
        <dbReference type="SAM" id="MobiDB-lite"/>
    </source>
</evidence>
<dbReference type="AlphaFoldDB" id="A0A3N0XTS8"/>
<protein>
    <submittedName>
        <fullName evidence="2">Uncharacterized protein</fullName>
    </submittedName>
</protein>
<feature type="region of interest" description="Disordered" evidence="1">
    <location>
        <begin position="75"/>
        <end position="94"/>
    </location>
</feature>